<dbReference type="Pfam" id="PF05157">
    <property type="entry name" value="MshEN"/>
    <property type="match status" value="1"/>
</dbReference>
<evidence type="ECO:0000256" key="3">
    <source>
        <dbReference type="ARBA" id="ARBA00022490"/>
    </source>
</evidence>
<dbReference type="InterPro" id="IPR037257">
    <property type="entry name" value="T2SS_E_N_sf"/>
</dbReference>
<dbReference type="SUPFAM" id="SSF160246">
    <property type="entry name" value="EspE N-terminal domain-like"/>
    <property type="match status" value="1"/>
</dbReference>
<dbReference type="Gene3D" id="3.30.450.90">
    <property type="match status" value="1"/>
</dbReference>
<comment type="subcellular location">
    <subcellularLocation>
        <location evidence="1">Cytoplasm</location>
    </subcellularLocation>
</comment>
<dbReference type="SUPFAM" id="SSF52540">
    <property type="entry name" value="P-loop containing nucleoside triphosphate hydrolases"/>
    <property type="match status" value="1"/>
</dbReference>
<keyword evidence="8" id="KW-1185">Reference proteome</keyword>
<evidence type="ECO:0000259" key="6">
    <source>
        <dbReference type="PROSITE" id="PS00662"/>
    </source>
</evidence>
<protein>
    <submittedName>
        <fullName evidence="7">Type IV-A pilus assembly ATPase PilB</fullName>
    </submittedName>
</protein>
<dbReference type="InterPro" id="IPR027417">
    <property type="entry name" value="P-loop_NTPase"/>
</dbReference>
<dbReference type="Proteomes" id="UP000608450">
    <property type="component" value="Unassembled WGS sequence"/>
</dbReference>
<dbReference type="InterPro" id="IPR001482">
    <property type="entry name" value="T2SS/T4SS_dom"/>
</dbReference>
<feature type="domain" description="Bacterial type II secretion system protein E" evidence="6">
    <location>
        <begin position="385"/>
        <end position="399"/>
    </location>
</feature>
<keyword evidence="3" id="KW-0963">Cytoplasm</keyword>
<evidence type="ECO:0000256" key="4">
    <source>
        <dbReference type="ARBA" id="ARBA00022741"/>
    </source>
</evidence>
<organism evidence="7 8">
    <name type="scientific">Pseudomonas nitroreducens</name>
    <dbReference type="NCBI Taxonomy" id="46680"/>
    <lineage>
        <taxon>Bacteria</taxon>
        <taxon>Pseudomonadati</taxon>
        <taxon>Pseudomonadota</taxon>
        <taxon>Gammaproteobacteria</taxon>
        <taxon>Pseudomonadales</taxon>
        <taxon>Pseudomonadaceae</taxon>
        <taxon>Pseudomonas</taxon>
    </lineage>
</organism>
<sequence>MNEQVVLSGLARQLVISELLDEKSAQQAQQQAQRNKLSLVTYLVQNKLVKSRPLTELAADQFGVAFCDLSSLDKEGFPKELVSEKLVRQHRVLPLWRRGNKLFVGVSDPTNHQAITDVQFSTGLTTEAILVEDDKLGDAIEKLFESSTGGLDDLGDIDLDGLDIENGNTEAKEDAGGDADDAPVVRFVNKMLLDAIKGGSSDLHFEPYEKVYRVRFRTDGMLHEVAKPPIQLATRISARLKVMAGLDISERRKPQDGRIKMRVSKTKSIDFRVNTMPTLWGEKIVMRILDSASAQLGIDALGYEDAQKQLYLEALKQPQGMILVTGPTGSGKTVSLYTGINILNTPDINISTAEDPVEINLEGINQVNVNPKQGMDFSQALRAFLRQDPDVIMVGEIRDLETAEIAIKAAQTGHMVMSTLHTNSAAETLTRLLNMGVAAFNLATSVNLIIAQRLARKLCPHCKKEHDVPAEALRHEGFPEDKIGTFKLYSPVGCDNCKGGYKGRVGIYEVVKNTPALQRIIMEEGNSIQIAEQARKEGFNDLRTSGLLKAMQGITSLEEVNRVTKD</sequence>
<keyword evidence="4" id="KW-0547">Nucleotide-binding</keyword>
<dbReference type="PANTHER" id="PTHR30258">
    <property type="entry name" value="TYPE II SECRETION SYSTEM PROTEIN GSPE-RELATED"/>
    <property type="match status" value="1"/>
</dbReference>
<dbReference type="PANTHER" id="PTHR30258:SF1">
    <property type="entry name" value="PROTEIN TRANSPORT PROTEIN HOFB HOMOLOG"/>
    <property type="match status" value="1"/>
</dbReference>
<dbReference type="PROSITE" id="PS00662">
    <property type="entry name" value="T2SP_E"/>
    <property type="match status" value="1"/>
</dbReference>
<dbReference type="NCBIfam" id="TIGR02538">
    <property type="entry name" value="type_IV_pilB"/>
    <property type="match status" value="1"/>
</dbReference>
<dbReference type="Gene3D" id="3.30.300.160">
    <property type="entry name" value="Type II secretion system, protein E, N-terminal domain"/>
    <property type="match status" value="1"/>
</dbReference>
<name>A0ABS0KFG1_PSENT</name>
<dbReference type="Pfam" id="PF00437">
    <property type="entry name" value="T2SSE"/>
    <property type="match status" value="1"/>
</dbReference>
<dbReference type="InterPro" id="IPR007831">
    <property type="entry name" value="T2SS_GspE_N"/>
</dbReference>
<evidence type="ECO:0000256" key="1">
    <source>
        <dbReference type="ARBA" id="ARBA00004496"/>
    </source>
</evidence>
<evidence type="ECO:0000256" key="2">
    <source>
        <dbReference type="ARBA" id="ARBA00006611"/>
    </source>
</evidence>
<evidence type="ECO:0000313" key="7">
    <source>
        <dbReference type="EMBL" id="MBG6286826.1"/>
    </source>
</evidence>
<dbReference type="EMBL" id="JADTFC010000007">
    <property type="protein sequence ID" value="MBG6286826.1"/>
    <property type="molecule type" value="Genomic_DNA"/>
</dbReference>
<dbReference type="CDD" id="cd01129">
    <property type="entry name" value="PulE-GspE-like"/>
    <property type="match status" value="1"/>
</dbReference>
<keyword evidence="5" id="KW-0067">ATP-binding</keyword>
<dbReference type="Gene3D" id="3.40.50.300">
    <property type="entry name" value="P-loop containing nucleotide triphosphate hydrolases"/>
    <property type="match status" value="1"/>
</dbReference>
<reference evidence="7 8" key="1">
    <citation type="submission" date="2020-11" db="EMBL/GenBank/DDBJ databases">
        <title>Enhanced detection system for hospital associated transmission using whole genome sequencing surveillance.</title>
        <authorList>
            <person name="Harrison L.H."/>
            <person name="Van Tyne D."/>
            <person name="Marsh J.W."/>
            <person name="Griffith M.P."/>
            <person name="Snyder D.J."/>
            <person name="Cooper V.S."/>
            <person name="Mustapha M."/>
        </authorList>
    </citation>
    <scope>NUCLEOTIDE SEQUENCE [LARGE SCALE GENOMIC DNA]</scope>
    <source>
        <strain evidence="7 8">PSA00705</strain>
    </source>
</reference>
<proteinExistence type="inferred from homology"/>
<evidence type="ECO:0000313" key="8">
    <source>
        <dbReference type="Proteomes" id="UP000608450"/>
    </source>
</evidence>
<dbReference type="RefSeq" id="WP_084358205.1">
    <property type="nucleotide sequence ID" value="NZ_FZOM01000004.1"/>
</dbReference>
<dbReference type="InterPro" id="IPR013374">
    <property type="entry name" value="ATPase_typ4_pilus-assembl_PilB"/>
</dbReference>
<accession>A0ABS0KFG1</accession>
<gene>
    <name evidence="7" type="primary">pilB</name>
    <name evidence="7" type="ORF">I5I61_05145</name>
</gene>
<comment type="similarity">
    <text evidence="2">Belongs to the GSP E family.</text>
</comment>
<evidence type="ECO:0000256" key="5">
    <source>
        <dbReference type="ARBA" id="ARBA00022840"/>
    </source>
</evidence>
<comment type="caution">
    <text evidence="7">The sequence shown here is derived from an EMBL/GenBank/DDBJ whole genome shotgun (WGS) entry which is preliminary data.</text>
</comment>